<evidence type="ECO:0000256" key="1">
    <source>
        <dbReference type="ARBA" id="ARBA00001933"/>
    </source>
</evidence>
<dbReference type="EC" id="4.2.3.1" evidence="4 11"/>
<dbReference type="InterPro" id="IPR036052">
    <property type="entry name" value="TrpB-like_PALP_sf"/>
</dbReference>
<dbReference type="GO" id="GO:0004795">
    <property type="term" value="F:threonine synthase activity"/>
    <property type="evidence" value="ECO:0007669"/>
    <property type="project" value="UniProtKB-EC"/>
</dbReference>
<evidence type="ECO:0000256" key="10">
    <source>
        <dbReference type="ARBA" id="ARBA00049144"/>
    </source>
</evidence>
<feature type="domain" description="Threonine synthase N-terminal" evidence="13">
    <location>
        <begin position="24"/>
        <end position="100"/>
    </location>
</feature>
<dbReference type="Pfam" id="PF00291">
    <property type="entry name" value="PALP"/>
    <property type="match status" value="1"/>
</dbReference>
<evidence type="ECO:0000256" key="5">
    <source>
        <dbReference type="ARBA" id="ARBA00018679"/>
    </source>
</evidence>
<evidence type="ECO:0000256" key="3">
    <source>
        <dbReference type="ARBA" id="ARBA00005517"/>
    </source>
</evidence>
<dbReference type="Proteomes" id="UP001596405">
    <property type="component" value="Unassembled WGS sequence"/>
</dbReference>
<keyword evidence="9 14" id="KW-0456">Lyase</keyword>
<dbReference type="InterPro" id="IPR001926">
    <property type="entry name" value="TrpB-like_PALP"/>
</dbReference>
<name>A0ABW2DSI5_9BACT</name>
<evidence type="ECO:0000259" key="12">
    <source>
        <dbReference type="Pfam" id="PF00291"/>
    </source>
</evidence>
<evidence type="ECO:0000256" key="9">
    <source>
        <dbReference type="ARBA" id="ARBA00023239"/>
    </source>
</evidence>
<comment type="cofactor">
    <cofactor evidence="1">
        <name>pyridoxal 5'-phosphate</name>
        <dbReference type="ChEBI" id="CHEBI:597326"/>
    </cofactor>
</comment>
<comment type="similarity">
    <text evidence="3">Belongs to the threonine synthase family.</text>
</comment>
<dbReference type="PANTHER" id="PTHR42690">
    <property type="entry name" value="THREONINE SYNTHASE FAMILY MEMBER"/>
    <property type="match status" value="1"/>
</dbReference>
<keyword evidence="7" id="KW-0791">Threonine biosynthesis</keyword>
<dbReference type="NCBIfam" id="TIGR00260">
    <property type="entry name" value="thrC"/>
    <property type="match status" value="1"/>
</dbReference>
<dbReference type="Pfam" id="PF14821">
    <property type="entry name" value="Thr_synth_N"/>
    <property type="match status" value="1"/>
</dbReference>
<evidence type="ECO:0000256" key="6">
    <source>
        <dbReference type="ARBA" id="ARBA00022605"/>
    </source>
</evidence>
<dbReference type="PROSITE" id="PS00165">
    <property type="entry name" value="DEHYDRATASE_SER_THR"/>
    <property type="match status" value="1"/>
</dbReference>
<reference evidence="15" key="1">
    <citation type="journal article" date="2019" name="Int. J. Syst. Evol. Microbiol.">
        <title>The Global Catalogue of Microorganisms (GCM) 10K type strain sequencing project: providing services to taxonomists for standard genome sequencing and annotation.</title>
        <authorList>
            <consortium name="The Broad Institute Genomics Platform"/>
            <consortium name="The Broad Institute Genome Sequencing Center for Infectious Disease"/>
            <person name="Wu L."/>
            <person name="Ma J."/>
        </authorList>
    </citation>
    <scope>NUCLEOTIDE SEQUENCE [LARGE SCALE GENOMIC DNA]</scope>
    <source>
        <strain evidence="15">CGMCC 4.7393</strain>
    </source>
</reference>
<protein>
    <recommendedName>
        <fullName evidence="5 11">Threonine synthase</fullName>
        <ecNumber evidence="4 11">4.2.3.1</ecNumber>
    </recommendedName>
</protein>
<dbReference type="EMBL" id="JBHSYQ010000016">
    <property type="protein sequence ID" value="MFC7000035.1"/>
    <property type="molecule type" value="Genomic_DNA"/>
</dbReference>
<evidence type="ECO:0000256" key="2">
    <source>
        <dbReference type="ARBA" id="ARBA00004979"/>
    </source>
</evidence>
<gene>
    <name evidence="14" type="primary">thrC</name>
    <name evidence="14" type="ORF">ACFQHR_20540</name>
</gene>
<comment type="pathway">
    <text evidence="2">Amino-acid biosynthesis; L-threonine biosynthesis; L-threonine from L-aspartate: step 5/5.</text>
</comment>
<organism evidence="14 15">
    <name type="scientific">Rufibacter roseus</name>
    <dbReference type="NCBI Taxonomy" id="1567108"/>
    <lineage>
        <taxon>Bacteria</taxon>
        <taxon>Pseudomonadati</taxon>
        <taxon>Bacteroidota</taxon>
        <taxon>Cytophagia</taxon>
        <taxon>Cytophagales</taxon>
        <taxon>Hymenobacteraceae</taxon>
        <taxon>Rufibacter</taxon>
    </lineage>
</organism>
<dbReference type="RefSeq" id="WP_239693400.1">
    <property type="nucleotide sequence ID" value="NZ_JBHSYQ010000016.1"/>
</dbReference>
<dbReference type="InterPro" id="IPR051166">
    <property type="entry name" value="Threonine_Synthase"/>
</dbReference>
<keyword evidence="6" id="KW-0028">Amino-acid biosynthesis</keyword>
<dbReference type="Gene3D" id="3.40.50.1100">
    <property type="match status" value="2"/>
</dbReference>
<evidence type="ECO:0000256" key="7">
    <source>
        <dbReference type="ARBA" id="ARBA00022697"/>
    </source>
</evidence>
<accession>A0ABW2DSI5</accession>
<dbReference type="InterPro" id="IPR000634">
    <property type="entry name" value="Ser/Thr_deHydtase_PyrdxlP-BS"/>
</dbReference>
<evidence type="ECO:0000259" key="13">
    <source>
        <dbReference type="Pfam" id="PF14821"/>
    </source>
</evidence>
<proteinExistence type="inferred from homology"/>
<keyword evidence="15" id="KW-1185">Reference proteome</keyword>
<sequence>MFRKYPSKGYAWWNNLSIKQCKMNYYSTNRQTAEHSFKESVIKGLPQDKGLFFPQEIPTLPDTFFSQLPDLTLPEIAAQVLAPYVSEDLGKETLQQICQEVFTFPIPLVEVEKGIYALELFHGPTCAFKDVGARFMSRCLQAFAEKDKPVTVLVATSGDTGSAVANGFLGLENIDVVVLYPQGGVSPIQEMQFTTLGQNISAVAIEGTFDDCQALVKQAFSDETLTQEQNLSSANSINVARWLPQMVYYFHAFGQWKKLNQDVTELTISVPSGNFGNLAAGLLARKMGLPISYFVAATNLNKIVPDYLESGTYKTAPSVSTIANAMDVGSPNNFPRIQELFGQQFEALTEVVKGFWADDEEIKGTIRLVYQNNNYLLDPHGAIGYLSLKQLLPELKTQGIFLETAHPAKFKESMEEVLGQEVALPEQLQAFLGRTKQVTILPNDYAGLAMLLRQKNKEGTL</sequence>
<evidence type="ECO:0000313" key="15">
    <source>
        <dbReference type="Proteomes" id="UP001596405"/>
    </source>
</evidence>
<evidence type="ECO:0000313" key="14">
    <source>
        <dbReference type="EMBL" id="MFC7000035.1"/>
    </source>
</evidence>
<comment type="caution">
    <text evidence="14">The sequence shown here is derived from an EMBL/GenBank/DDBJ whole genome shotgun (WGS) entry which is preliminary data.</text>
</comment>
<dbReference type="SUPFAM" id="SSF53686">
    <property type="entry name" value="Tryptophan synthase beta subunit-like PLP-dependent enzymes"/>
    <property type="match status" value="1"/>
</dbReference>
<evidence type="ECO:0000256" key="8">
    <source>
        <dbReference type="ARBA" id="ARBA00022898"/>
    </source>
</evidence>
<keyword evidence="8" id="KW-0663">Pyridoxal phosphate</keyword>
<dbReference type="InterPro" id="IPR037158">
    <property type="entry name" value="Thr_synth_N_sf"/>
</dbReference>
<evidence type="ECO:0000256" key="4">
    <source>
        <dbReference type="ARBA" id="ARBA00013028"/>
    </source>
</evidence>
<dbReference type="PANTHER" id="PTHR42690:SF1">
    <property type="entry name" value="THREONINE SYNTHASE-LIKE 2"/>
    <property type="match status" value="1"/>
</dbReference>
<comment type="catalytic activity">
    <reaction evidence="10">
        <text>O-phospho-L-homoserine + H2O = L-threonine + phosphate</text>
        <dbReference type="Rhea" id="RHEA:10840"/>
        <dbReference type="ChEBI" id="CHEBI:15377"/>
        <dbReference type="ChEBI" id="CHEBI:43474"/>
        <dbReference type="ChEBI" id="CHEBI:57590"/>
        <dbReference type="ChEBI" id="CHEBI:57926"/>
        <dbReference type="EC" id="4.2.3.1"/>
    </reaction>
</comment>
<dbReference type="InterPro" id="IPR004450">
    <property type="entry name" value="Thr_synthase-like"/>
</dbReference>
<dbReference type="InterPro" id="IPR029144">
    <property type="entry name" value="Thr_synth_N"/>
</dbReference>
<dbReference type="Gene3D" id="3.90.1380.10">
    <property type="entry name" value="Threonine synthase, N-terminal domain"/>
    <property type="match status" value="1"/>
</dbReference>
<feature type="domain" description="Tryptophan synthase beta chain-like PALP" evidence="12">
    <location>
        <begin position="114"/>
        <end position="396"/>
    </location>
</feature>
<evidence type="ECO:0000256" key="11">
    <source>
        <dbReference type="NCBIfam" id="TIGR00260"/>
    </source>
</evidence>